<evidence type="ECO:0000256" key="6">
    <source>
        <dbReference type="ARBA" id="ARBA00023242"/>
    </source>
</evidence>
<dbReference type="Gene3D" id="1.10.20.10">
    <property type="entry name" value="Histone, subunit A"/>
    <property type="match status" value="1"/>
</dbReference>
<dbReference type="Proteomes" id="UP000265515">
    <property type="component" value="Unassembled WGS sequence"/>
</dbReference>
<dbReference type="InterPro" id="IPR037818">
    <property type="entry name" value="TAF8"/>
</dbReference>
<feature type="compositionally biased region" description="Gly residues" evidence="7">
    <location>
        <begin position="343"/>
        <end position="353"/>
    </location>
</feature>
<proteinExistence type="inferred from homology"/>
<dbReference type="STRING" id="69332.A0A388L3J2"/>
<reference evidence="9 10" key="1">
    <citation type="journal article" date="2018" name="Cell">
        <title>The Chara Genome: Secondary Complexity and Implications for Plant Terrestrialization.</title>
        <authorList>
            <person name="Nishiyama T."/>
            <person name="Sakayama H."/>
            <person name="Vries J.D."/>
            <person name="Buschmann H."/>
            <person name="Saint-Marcoux D."/>
            <person name="Ullrich K.K."/>
            <person name="Haas F.B."/>
            <person name="Vanderstraeten L."/>
            <person name="Becker D."/>
            <person name="Lang D."/>
            <person name="Vosolsobe S."/>
            <person name="Rombauts S."/>
            <person name="Wilhelmsson P.K.I."/>
            <person name="Janitza P."/>
            <person name="Kern R."/>
            <person name="Heyl A."/>
            <person name="Rumpler F."/>
            <person name="Villalobos L.I.A.C."/>
            <person name="Clay J.M."/>
            <person name="Skokan R."/>
            <person name="Toyoda A."/>
            <person name="Suzuki Y."/>
            <person name="Kagoshima H."/>
            <person name="Schijlen E."/>
            <person name="Tajeshwar N."/>
            <person name="Catarino B."/>
            <person name="Hetherington A.J."/>
            <person name="Saltykova A."/>
            <person name="Bonnot C."/>
            <person name="Breuninger H."/>
            <person name="Symeonidi A."/>
            <person name="Radhakrishnan G.V."/>
            <person name="Van Nieuwerburgh F."/>
            <person name="Deforce D."/>
            <person name="Chang C."/>
            <person name="Karol K.G."/>
            <person name="Hedrich R."/>
            <person name="Ulvskov P."/>
            <person name="Glockner G."/>
            <person name="Delwiche C.F."/>
            <person name="Petrasek J."/>
            <person name="Van de Peer Y."/>
            <person name="Friml J."/>
            <person name="Beilby M."/>
            <person name="Dolan L."/>
            <person name="Kohara Y."/>
            <person name="Sugano S."/>
            <person name="Fujiyama A."/>
            <person name="Delaux P.-M."/>
            <person name="Quint M."/>
            <person name="TheiBen G."/>
            <person name="Hagemann M."/>
            <person name="Harholt J."/>
            <person name="Dunand C."/>
            <person name="Zachgo S."/>
            <person name="Langdale J."/>
            <person name="Maumus F."/>
            <person name="Straeten D.V.D."/>
            <person name="Gould S.B."/>
            <person name="Rensing S.A."/>
        </authorList>
    </citation>
    <scope>NUCLEOTIDE SEQUENCE [LARGE SCALE GENOMIC DNA]</scope>
    <source>
        <strain evidence="9 10">S276</strain>
    </source>
</reference>
<organism evidence="9 10">
    <name type="scientific">Chara braunii</name>
    <name type="common">Braun's stonewort</name>
    <dbReference type="NCBI Taxonomy" id="69332"/>
    <lineage>
        <taxon>Eukaryota</taxon>
        <taxon>Viridiplantae</taxon>
        <taxon>Streptophyta</taxon>
        <taxon>Charophyceae</taxon>
        <taxon>Charales</taxon>
        <taxon>Characeae</taxon>
        <taxon>Chara</taxon>
    </lineage>
</organism>
<comment type="subcellular location">
    <subcellularLocation>
        <location evidence="1">Nucleus</location>
    </subcellularLocation>
</comment>
<dbReference type="InterPro" id="IPR006565">
    <property type="entry name" value="BTP"/>
</dbReference>
<dbReference type="AlphaFoldDB" id="A0A388L3J2"/>
<sequence>MADAFARGIAKVAIAQICQTHGFTGIQRSAADALVDMLVRYLREIGIGSKSYAELAGRIECNLNDVLLAFSDVGASVPDVMRYVEWADEVPFPRSLPRFPVKKKRRNFAPTFSDKGQKPPSDDVSDWMPVFPERHTYMSTPVYDELVTDPRATKIELGKEKRRAERALISLHRRLDAQKGGGSSSAAGAGAGAGAAAAGLGVDLPGCQDPQLAEEQASVLMDMLGAGSRKSSLLAPPPSAPSANPFLAPPRAAGERERSPPLPPLRSRFPPDPDGPAAAPLGKPPPAPTSALEAFSSLLRTATKKDDCMRMEIDGIGCEMREGKGFATEDKGGAGKEDRGREGAGGSAQGTGSDGFLPLVRDRTPVLLSFDFRSDLHRKKRTPLRTSTAMEAKKSGGKDKEERKEKEREKEKGRGTGIQGADGDEKRRRAEAILAQAETEKADNDDEARGMSLQLPLID</sequence>
<feature type="region of interest" description="Disordered" evidence="7">
    <location>
        <begin position="229"/>
        <end position="294"/>
    </location>
</feature>
<dbReference type="OMA" id="CESAGFH"/>
<evidence type="ECO:0000256" key="1">
    <source>
        <dbReference type="ARBA" id="ARBA00004123"/>
    </source>
</evidence>
<dbReference type="PANTHER" id="PTHR46338">
    <property type="entry name" value="TRANSCRIPTION INITIATION FACTOR TFIID SUBUNIT 8"/>
    <property type="match status" value="1"/>
</dbReference>
<evidence type="ECO:0000313" key="10">
    <source>
        <dbReference type="Proteomes" id="UP000265515"/>
    </source>
</evidence>
<gene>
    <name evidence="9" type="ORF">CBR_g23033</name>
</gene>
<dbReference type="Pfam" id="PF10406">
    <property type="entry name" value="TAF8_C"/>
    <property type="match status" value="1"/>
</dbReference>
<dbReference type="PANTHER" id="PTHR46338:SF1">
    <property type="entry name" value="TRANSCRIPTION INITIATION FACTOR TFIID SUBUNIT 8"/>
    <property type="match status" value="1"/>
</dbReference>
<evidence type="ECO:0000259" key="8">
    <source>
        <dbReference type="SMART" id="SM00576"/>
    </source>
</evidence>
<dbReference type="InterPro" id="IPR019473">
    <property type="entry name" value="TFIID_su8_C"/>
</dbReference>
<dbReference type="Pfam" id="PF07524">
    <property type="entry name" value="Bromo_TP"/>
    <property type="match status" value="1"/>
</dbReference>
<dbReference type="CDD" id="cd08049">
    <property type="entry name" value="TAF8"/>
    <property type="match status" value="1"/>
</dbReference>
<feature type="compositionally biased region" description="Low complexity" evidence="7">
    <location>
        <begin position="241"/>
        <end position="250"/>
    </location>
</feature>
<protein>
    <recommendedName>
        <fullName evidence="3">Transcription initiation factor TFIID subunit 8</fullName>
    </recommendedName>
</protein>
<evidence type="ECO:0000256" key="5">
    <source>
        <dbReference type="ARBA" id="ARBA00023163"/>
    </source>
</evidence>
<dbReference type="SMART" id="SM00576">
    <property type="entry name" value="BTP"/>
    <property type="match status" value="1"/>
</dbReference>
<name>A0A388L3J2_CHABU</name>
<comment type="caution">
    <text evidence="9">The sequence shown here is derived from an EMBL/GenBank/DDBJ whole genome shotgun (WGS) entry which is preliminary data.</text>
</comment>
<evidence type="ECO:0000256" key="3">
    <source>
        <dbReference type="ARBA" id="ARBA00017307"/>
    </source>
</evidence>
<evidence type="ECO:0000256" key="4">
    <source>
        <dbReference type="ARBA" id="ARBA00023015"/>
    </source>
</evidence>
<dbReference type="EMBL" id="BFEA01000254">
    <property type="protein sequence ID" value="GBG76818.1"/>
    <property type="molecule type" value="Genomic_DNA"/>
</dbReference>
<dbReference type="OrthoDB" id="436852at2759"/>
<dbReference type="GO" id="GO:0005669">
    <property type="term" value="C:transcription factor TFIID complex"/>
    <property type="evidence" value="ECO:0007669"/>
    <property type="project" value="InterPro"/>
</dbReference>
<evidence type="ECO:0000313" key="9">
    <source>
        <dbReference type="EMBL" id="GBG76818.1"/>
    </source>
</evidence>
<dbReference type="InterPro" id="IPR009072">
    <property type="entry name" value="Histone-fold"/>
</dbReference>
<keyword evidence="6" id="KW-0539">Nucleus</keyword>
<keyword evidence="5" id="KW-0804">Transcription</keyword>
<feature type="compositionally biased region" description="Basic and acidic residues" evidence="7">
    <location>
        <begin position="323"/>
        <end position="342"/>
    </location>
</feature>
<feature type="region of interest" description="Disordered" evidence="7">
    <location>
        <begin position="323"/>
        <end position="459"/>
    </location>
</feature>
<feature type="compositionally biased region" description="Pro residues" evidence="7">
    <location>
        <begin position="260"/>
        <end position="274"/>
    </location>
</feature>
<dbReference type="SUPFAM" id="SSF47113">
    <property type="entry name" value="Histone-fold"/>
    <property type="match status" value="1"/>
</dbReference>
<evidence type="ECO:0000256" key="2">
    <source>
        <dbReference type="ARBA" id="ARBA00008767"/>
    </source>
</evidence>
<feature type="compositionally biased region" description="Basic and acidic residues" evidence="7">
    <location>
        <begin position="391"/>
        <end position="414"/>
    </location>
</feature>
<comment type="similarity">
    <text evidence="2">Belongs to the TAF8 family.</text>
</comment>
<evidence type="ECO:0000256" key="7">
    <source>
        <dbReference type="SAM" id="MobiDB-lite"/>
    </source>
</evidence>
<dbReference type="Gramene" id="GBG76818">
    <property type="protein sequence ID" value="GBG76818"/>
    <property type="gene ID" value="CBR_g23033"/>
</dbReference>
<accession>A0A388L3J2</accession>
<keyword evidence="10" id="KW-1185">Reference proteome</keyword>
<keyword evidence="4" id="KW-0805">Transcription regulation</keyword>
<feature type="domain" description="Bromodomain associated" evidence="8">
    <location>
        <begin position="3"/>
        <end position="79"/>
    </location>
</feature>
<dbReference type="GO" id="GO:0046982">
    <property type="term" value="F:protein heterodimerization activity"/>
    <property type="evidence" value="ECO:0007669"/>
    <property type="project" value="InterPro"/>
</dbReference>